<evidence type="ECO:0000259" key="4">
    <source>
        <dbReference type="SMART" id="SM00382"/>
    </source>
</evidence>
<keyword evidence="3" id="KW-0067">ATP-binding</keyword>
<name>A0A2T6BJ84_9RHOB</name>
<dbReference type="AlphaFoldDB" id="A0A2T6BJ84"/>
<dbReference type="SUPFAM" id="SSF52540">
    <property type="entry name" value="P-loop containing nucleoside triphosphate hydrolases"/>
    <property type="match status" value="1"/>
</dbReference>
<comment type="caution">
    <text evidence="5">The sequence shown here is derived from an EMBL/GenBank/DDBJ whole genome shotgun (WGS) entry which is preliminary data.</text>
</comment>
<keyword evidence="6" id="KW-1185">Reference proteome</keyword>
<dbReference type="SMART" id="SM00382">
    <property type="entry name" value="AAA"/>
    <property type="match status" value="1"/>
</dbReference>
<dbReference type="InterPro" id="IPR050221">
    <property type="entry name" value="26S_Proteasome_ATPase"/>
</dbReference>
<proteinExistence type="inferred from homology"/>
<dbReference type="EMBL" id="QBKS01000001">
    <property type="protein sequence ID" value="PTX56102.1"/>
    <property type="molecule type" value="Genomic_DNA"/>
</dbReference>
<organism evidence="5 6">
    <name type="scientific">Litoreibacter ponti</name>
    <dbReference type="NCBI Taxonomy" id="1510457"/>
    <lineage>
        <taxon>Bacteria</taxon>
        <taxon>Pseudomonadati</taxon>
        <taxon>Pseudomonadota</taxon>
        <taxon>Alphaproteobacteria</taxon>
        <taxon>Rhodobacterales</taxon>
        <taxon>Roseobacteraceae</taxon>
        <taxon>Litoreibacter</taxon>
    </lineage>
</organism>
<reference evidence="5 6" key="1">
    <citation type="submission" date="2018-04" db="EMBL/GenBank/DDBJ databases">
        <title>Genomic Encyclopedia of Archaeal and Bacterial Type Strains, Phase II (KMG-II): from individual species to whole genera.</title>
        <authorList>
            <person name="Goeker M."/>
        </authorList>
    </citation>
    <scope>NUCLEOTIDE SEQUENCE [LARGE SCALE GENOMIC DNA]</scope>
    <source>
        <strain evidence="5 6">DSM 100977</strain>
    </source>
</reference>
<dbReference type="CDD" id="cd19481">
    <property type="entry name" value="RecA-like_protease"/>
    <property type="match status" value="1"/>
</dbReference>
<dbReference type="PANTHER" id="PTHR23073">
    <property type="entry name" value="26S PROTEASOME REGULATORY SUBUNIT"/>
    <property type="match status" value="1"/>
</dbReference>
<protein>
    <submittedName>
        <fullName evidence="5">ATPase family protein associated with various cellular activities (AAA)</fullName>
    </submittedName>
</protein>
<evidence type="ECO:0000256" key="2">
    <source>
        <dbReference type="ARBA" id="ARBA00022741"/>
    </source>
</evidence>
<dbReference type="InterPro" id="IPR003593">
    <property type="entry name" value="AAA+_ATPase"/>
</dbReference>
<dbReference type="OrthoDB" id="7438987at2"/>
<dbReference type="GO" id="GO:0016887">
    <property type="term" value="F:ATP hydrolysis activity"/>
    <property type="evidence" value="ECO:0007669"/>
    <property type="project" value="InterPro"/>
</dbReference>
<evidence type="ECO:0000256" key="1">
    <source>
        <dbReference type="ARBA" id="ARBA00006914"/>
    </source>
</evidence>
<dbReference type="InterPro" id="IPR003959">
    <property type="entry name" value="ATPase_AAA_core"/>
</dbReference>
<evidence type="ECO:0000313" key="5">
    <source>
        <dbReference type="EMBL" id="PTX56102.1"/>
    </source>
</evidence>
<gene>
    <name evidence="5" type="ORF">C8N43_0753</name>
</gene>
<dbReference type="InterPro" id="IPR027417">
    <property type="entry name" value="P-loop_NTPase"/>
</dbReference>
<dbReference type="RefSeq" id="WP_107844326.1">
    <property type="nucleotide sequence ID" value="NZ_QBKS01000001.1"/>
</dbReference>
<dbReference type="GO" id="GO:0005524">
    <property type="term" value="F:ATP binding"/>
    <property type="evidence" value="ECO:0007669"/>
    <property type="project" value="UniProtKB-KW"/>
</dbReference>
<evidence type="ECO:0000313" key="6">
    <source>
        <dbReference type="Proteomes" id="UP000243978"/>
    </source>
</evidence>
<dbReference type="Proteomes" id="UP000243978">
    <property type="component" value="Unassembled WGS sequence"/>
</dbReference>
<dbReference type="Pfam" id="PF00004">
    <property type="entry name" value="AAA"/>
    <property type="match status" value="1"/>
</dbReference>
<dbReference type="Gene3D" id="3.40.50.300">
    <property type="entry name" value="P-loop containing nucleotide triphosphate hydrolases"/>
    <property type="match status" value="1"/>
</dbReference>
<keyword evidence="2" id="KW-0547">Nucleotide-binding</keyword>
<evidence type="ECO:0000256" key="3">
    <source>
        <dbReference type="ARBA" id="ARBA00022840"/>
    </source>
</evidence>
<sequence>MNIETQPPENNDIVASAMDLEWARLHDMLSLSEALRTGAQLDDQFAQRFAALSETVSDARTAGSWKGLSVMIPKEVLDQLTPMDLDLMVLALAPVARPAFAPRLQSLQPQIAQPWPGLALVQELLMLESSEEIADLIEKLTPTAPLVRSGLLKVEGNTPLQTLRPGPILIRLMLGRDPELAPPPGASLATMRGRWDQLVLPEPTLRQLREFGAWVEHRHAMTRDWGARAVHGPLALFSGASGTGKSFAATVLATELGERTGAPWALYSLDLGRIMSKYVGETEQNLNALLDSLEGRNAILQIDEADGLLGKRGEVTDARDRYANLEVSHMLARFERHSGPVILTTNLRANVDSAFLRRFQLVVDFPTPDVQARSALWKVLLPPDAPIAKRVDLDKIGDAVRLSGGAIANAATYAAVLAYADQGKVDLPHLARAIWAELTKDARQVRPSEIGFLSEFLEVAA</sequence>
<accession>A0A2T6BJ84</accession>
<feature type="domain" description="AAA+ ATPase" evidence="4">
    <location>
        <begin position="231"/>
        <end position="369"/>
    </location>
</feature>
<comment type="similarity">
    <text evidence="1">Belongs to the AAA ATPase family.</text>
</comment>